<evidence type="ECO:0000313" key="4">
    <source>
        <dbReference type="Proteomes" id="UP000198771"/>
    </source>
</evidence>
<evidence type="ECO:0000313" key="3">
    <source>
        <dbReference type="EMBL" id="SDB09657.1"/>
    </source>
</evidence>
<feature type="signal peptide" evidence="1">
    <location>
        <begin position="1"/>
        <end position="30"/>
    </location>
</feature>
<keyword evidence="1" id="KW-0732">Signal</keyword>
<evidence type="ECO:0000259" key="2">
    <source>
        <dbReference type="PROSITE" id="PS50206"/>
    </source>
</evidence>
<dbReference type="STRING" id="617002.SAMN05660653_00499"/>
<dbReference type="Pfam" id="PF00581">
    <property type="entry name" value="Rhodanese"/>
    <property type="match status" value="1"/>
</dbReference>
<organism evidence="3 4">
    <name type="scientific">Desulfonatronum thiosulfatophilum</name>
    <dbReference type="NCBI Taxonomy" id="617002"/>
    <lineage>
        <taxon>Bacteria</taxon>
        <taxon>Pseudomonadati</taxon>
        <taxon>Thermodesulfobacteriota</taxon>
        <taxon>Desulfovibrionia</taxon>
        <taxon>Desulfovibrionales</taxon>
        <taxon>Desulfonatronaceae</taxon>
        <taxon>Desulfonatronum</taxon>
    </lineage>
</organism>
<sequence>MHMNRNHSANRSKALAFFLFVFVSSWPALAAPQDNTAKAAEEASPLFIQAQRSAEQDGYTLITTPELRRLMDENPNVLLVDVRFAYEFVSGHMPGAISLPVDLRDRGDLPRERREAMLDVFGPDKERPIVVYCRDFR</sequence>
<dbReference type="SUPFAM" id="SSF52821">
    <property type="entry name" value="Rhodanese/Cell cycle control phosphatase"/>
    <property type="match status" value="1"/>
</dbReference>
<gene>
    <name evidence="3" type="ORF">SAMN05660653_00499</name>
</gene>
<dbReference type="AlphaFoldDB" id="A0A1G6AMR6"/>
<dbReference type="EMBL" id="FMXO01000002">
    <property type="protein sequence ID" value="SDB09657.1"/>
    <property type="molecule type" value="Genomic_DNA"/>
</dbReference>
<dbReference type="CDD" id="cd00158">
    <property type="entry name" value="RHOD"/>
    <property type="match status" value="1"/>
</dbReference>
<dbReference type="InterPro" id="IPR001763">
    <property type="entry name" value="Rhodanese-like_dom"/>
</dbReference>
<proteinExistence type="predicted"/>
<evidence type="ECO:0000256" key="1">
    <source>
        <dbReference type="SAM" id="SignalP"/>
    </source>
</evidence>
<dbReference type="Gene3D" id="3.40.250.10">
    <property type="entry name" value="Rhodanese-like domain"/>
    <property type="match status" value="1"/>
</dbReference>
<name>A0A1G6AMR6_9BACT</name>
<dbReference type="PROSITE" id="PS50206">
    <property type="entry name" value="RHODANESE_3"/>
    <property type="match status" value="1"/>
</dbReference>
<dbReference type="Proteomes" id="UP000198771">
    <property type="component" value="Unassembled WGS sequence"/>
</dbReference>
<feature type="chain" id="PRO_5011454831" evidence="1">
    <location>
        <begin position="31"/>
        <end position="137"/>
    </location>
</feature>
<feature type="domain" description="Rhodanese" evidence="2">
    <location>
        <begin position="73"/>
        <end position="134"/>
    </location>
</feature>
<keyword evidence="4" id="KW-1185">Reference proteome</keyword>
<accession>A0A1G6AMR6</accession>
<protein>
    <submittedName>
        <fullName evidence="3">Rhodanese-like domain-containing protein</fullName>
    </submittedName>
</protein>
<reference evidence="3 4" key="1">
    <citation type="submission" date="2016-10" db="EMBL/GenBank/DDBJ databases">
        <authorList>
            <person name="de Groot N.N."/>
        </authorList>
    </citation>
    <scope>NUCLEOTIDE SEQUENCE [LARGE SCALE GENOMIC DNA]</scope>
    <source>
        <strain evidence="3 4">ASO4-2</strain>
    </source>
</reference>
<dbReference type="InterPro" id="IPR036873">
    <property type="entry name" value="Rhodanese-like_dom_sf"/>
</dbReference>